<name>L8H2P4_ACACF</name>
<dbReference type="Gene3D" id="3.40.50.300">
    <property type="entry name" value="P-loop containing nucleotide triphosphate hydrolases"/>
    <property type="match status" value="2"/>
</dbReference>
<evidence type="ECO:0000259" key="6">
    <source>
        <dbReference type="Pfam" id="PF02463"/>
    </source>
</evidence>
<dbReference type="Gene3D" id="1.20.5.170">
    <property type="match status" value="1"/>
</dbReference>
<keyword evidence="8" id="KW-1185">Reference proteome</keyword>
<dbReference type="OrthoDB" id="10254973at2759"/>
<sequence length="1130" mass="130389">MASRRQVGEDGPDQPSRRLKRRITEDELEDEATNGGQKENGNTHRSSSAKDKRRKIVEEEPEDERSDGNDDAADEEEDEEEVNSTQGNGFSMSQLSQYPASTPNGNNKGGSNAEGYKRGSIVRIRMINFVTYTDCEVRPGPRLNVVMGPNGSGKSTIVCGLALGLGGAPTILGRAKEVREFIKHGKDKATIEIELCNTKGRNVVVQRTILQDNKSQWKLNGHGVGKARVMDVMKKLNVQVDNLCQFLPQDRVCNFAALTPPQLLRETEKAVGSEEMINKHDRLIELRTNSKVLERTVLEHGTHLDNLKKANQSLERDVLRFREYEKHVKTAKELTMKKPWLEFEAERKAALTLKGRMDEVKEQIKEKEKAMRPLKQKLEEYEAKIKQFDVKKQKGAEELVRLDRQRKNIGEQSEKYAEECSALEEELEKLLTRAEENKRKAQQVAAEIQRLEDELAQLGEAQEEASQQTAQMNERFRQLTDDITSAQSVEVERKADRARAMEAAQQLQRQLKELDDLRAQKVENLRKWNKDAHNGYLWLRENENKFEKKVYGPVALEVTVPNPLHARYLEMVTPGWVITAFICQTSKDHDTLLQELYDKQKLRISALYNEPYDPRRNPNPCPLEELTNYGVSHFMDQVFEAPPVVKAALCGQGNAHLWAAGTHESIKHVEQIMSHQRLKYFFTPESQYAKNESRYGGGSSVSVMSVRDGRWFSGVNVQKKEELEREYAEARRSQQLYEQEINKCKEIENNARRQQQEITREKEKLRKVGDQIKSVRLRIHSRKTTLQQLEQEEDTTAEKERIRTTIKETLTARYRCILKTRELLERIIAITIEQDKLVLQRSQFETLVHELKTQSMQADHEAKQLQVEFAHAKREFDETRAKAVELKANAERLTGVLTDELKEMFKDMPNTLDELHEAIEEARARAELSYQTNPKVITEYETRCEEINALEEKLVAEQEQLNQWVPPLEELVERINGSFSKYFEAIGCAGKIQLDQHEDFDKWGITIHVKFRQQDSLHQLNAQTQSGGERSVSTMLYLISLQDITDCPFRLVDEINQGMDPRNERMIFQQVVNCACRPGLPQYFLITPKLLPDLHFTPEITVLCVFNGPWQLPQAEWKVDRFLERAFKKQ</sequence>
<evidence type="ECO:0000256" key="2">
    <source>
        <dbReference type="ARBA" id="ARBA00018687"/>
    </source>
</evidence>
<dbReference type="EMBL" id="KB007932">
    <property type="protein sequence ID" value="ELR19794.1"/>
    <property type="molecule type" value="Genomic_DNA"/>
</dbReference>
<dbReference type="GO" id="GO:0003697">
    <property type="term" value="F:single-stranded DNA binding"/>
    <property type="evidence" value="ECO:0007669"/>
    <property type="project" value="TreeGrafter"/>
</dbReference>
<dbReference type="PANTHER" id="PTHR45916:SF1">
    <property type="entry name" value="STRUCTURAL MAINTENANCE OF CHROMOSOMES PROTEIN 5"/>
    <property type="match status" value="1"/>
</dbReference>
<evidence type="ECO:0000256" key="5">
    <source>
        <dbReference type="SAM" id="MobiDB-lite"/>
    </source>
</evidence>
<dbReference type="GeneID" id="14920625"/>
<dbReference type="GO" id="GO:0005634">
    <property type="term" value="C:nucleus"/>
    <property type="evidence" value="ECO:0007669"/>
    <property type="project" value="TreeGrafter"/>
</dbReference>
<protein>
    <recommendedName>
        <fullName evidence="2">Structural maintenance of chromosomes protein 5</fullName>
    </recommendedName>
</protein>
<dbReference type="InterPro" id="IPR003395">
    <property type="entry name" value="RecF/RecN/SMC_N"/>
</dbReference>
<dbReference type="Proteomes" id="UP000011083">
    <property type="component" value="Unassembled WGS sequence"/>
</dbReference>
<organism evidence="7 8">
    <name type="scientific">Acanthamoeba castellanii (strain ATCC 30010 / Neff)</name>
    <dbReference type="NCBI Taxonomy" id="1257118"/>
    <lineage>
        <taxon>Eukaryota</taxon>
        <taxon>Amoebozoa</taxon>
        <taxon>Discosea</taxon>
        <taxon>Longamoebia</taxon>
        <taxon>Centramoebida</taxon>
        <taxon>Acanthamoebidae</taxon>
        <taxon>Acanthamoeba</taxon>
    </lineage>
</organism>
<evidence type="ECO:0000313" key="7">
    <source>
        <dbReference type="EMBL" id="ELR19794.1"/>
    </source>
</evidence>
<dbReference type="RefSeq" id="XP_004341889.1">
    <property type="nucleotide sequence ID" value="XM_004341841.1"/>
</dbReference>
<feature type="compositionally biased region" description="Polar residues" evidence="5">
    <location>
        <begin position="34"/>
        <end position="46"/>
    </location>
</feature>
<reference evidence="7 8" key="1">
    <citation type="journal article" date="2013" name="Genome Biol.">
        <title>Genome of Acanthamoeba castellanii highlights extensive lateral gene transfer and early evolution of tyrosine kinase signaling.</title>
        <authorList>
            <person name="Clarke M."/>
            <person name="Lohan A.J."/>
            <person name="Liu B."/>
            <person name="Lagkouvardos I."/>
            <person name="Roy S."/>
            <person name="Zafar N."/>
            <person name="Bertelli C."/>
            <person name="Schilde C."/>
            <person name="Kianianmomeni A."/>
            <person name="Burglin T.R."/>
            <person name="Frech C."/>
            <person name="Turcotte B."/>
            <person name="Kopec K.O."/>
            <person name="Synnott J.M."/>
            <person name="Choo C."/>
            <person name="Paponov I."/>
            <person name="Finkler A."/>
            <person name="Soon Heng Tan C."/>
            <person name="Hutchins A.P."/>
            <person name="Weinmeier T."/>
            <person name="Rattei T."/>
            <person name="Chu J.S."/>
            <person name="Gimenez G."/>
            <person name="Irimia M."/>
            <person name="Rigden D.J."/>
            <person name="Fitzpatrick D.A."/>
            <person name="Lorenzo-Morales J."/>
            <person name="Bateman A."/>
            <person name="Chiu C.H."/>
            <person name="Tang P."/>
            <person name="Hegemann P."/>
            <person name="Fromm H."/>
            <person name="Raoult D."/>
            <person name="Greub G."/>
            <person name="Miranda-Saavedra D."/>
            <person name="Chen N."/>
            <person name="Nash P."/>
            <person name="Ginger M.L."/>
            <person name="Horn M."/>
            <person name="Schaap P."/>
            <person name="Caler L."/>
            <person name="Loftus B."/>
        </authorList>
    </citation>
    <scope>NUCLEOTIDE SEQUENCE [LARGE SCALE GENOMIC DNA]</scope>
    <source>
        <strain evidence="7 8">Neff</strain>
    </source>
</reference>
<evidence type="ECO:0000256" key="4">
    <source>
        <dbReference type="SAM" id="Coils"/>
    </source>
</evidence>
<feature type="region of interest" description="Disordered" evidence="5">
    <location>
        <begin position="1"/>
        <end position="115"/>
    </location>
</feature>
<dbReference type="OMA" id="RFWTSQP"/>
<dbReference type="VEuPathDB" id="AmoebaDB:ACA1_201620"/>
<dbReference type="GO" id="GO:0030915">
    <property type="term" value="C:Smc5-Smc6 complex"/>
    <property type="evidence" value="ECO:0007669"/>
    <property type="project" value="TreeGrafter"/>
</dbReference>
<dbReference type="SUPFAM" id="SSF52540">
    <property type="entry name" value="P-loop containing nucleoside triphosphate hydrolases"/>
    <property type="match status" value="2"/>
</dbReference>
<feature type="domain" description="RecF/RecN/SMC N-terminal" evidence="6">
    <location>
        <begin position="121"/>
        <end position="1070"/>
    </location>
</feature>
<dbReference type="Pfam" id="PF02463">
    <property type="entry name" value="SMC_N"/>
    <property type="match status" value="1"/>
</dbReference>
<accession>L8H2P4</accession>
<feature type="coiled-coil region" evidence="4">
    <location>
        <begin position="848"/>
        <end position="889"/>
    </location>
</feature>
<feature type="compositionally biased region" description="Polar residues" evidence="5">
    <location>
        <begin position="83"/>
        <end position="110"/>
    </location>
</feature>
<proteinExistence type="inferred from homology"/>
<dbReference type="STRING" id="1257118.L8H2P4"/>
<dbReference type="GO" id="GO:0000724">
    <property type="term" value="P:double-strand break repair via homologous recombination"/>
    <property type="evidence" value="ECO:0007669"/>
    <property type="project" value="TreeGrafter"/>
</dbReference>
<dbReference type="AlphaFoldDB" id="L8H2P4"/>
<comment type="similarity">
    <text evidence="1">Belongs to the SMC family. SMC5 subfamily.</text>
</comment>
<feature type="compositionally biased region" description="Acidic residues" evidence="5">
    <location>
        <begin position="59"/>
        <end position="82"/>
    </location>
</feature>
<dbReference type="PANTHER" id="PTHR45916">
    <property type="entry name" value="STRUCTURAL MAINTENANCE OF CHROMOSOMES PROTEIN 5"/>
    <property type="match status" value="1"/>
</dbReference>
<dbReference type="KEGG" id="acan:ACA1_201620"/>
<feature type="coiled-coil region" evidence="4">
    <location>
        <begin position="350"/>
        <end position="531"/>
    </location>
</feature>
<evidence type="ECO:0000256" key="3">
    <source>
        <dbReference type="ARBA" id="ARBA00023054"/>
    </source>
</evidence>
<evidence type="ECO:0000313" key="8">
    <source>
        <dbReference type="Proteomes" id="UP000011083"/>
    </source>
</evidence>
<dbReference type="InterPro" id="IPR027417">
    <property type="entry name" value="P-loop_NTPase"/>
</dbReference>
<evidence type="ECO:0000256" key="1">
    <source>
        <dbReference type="ARBA" id="ARBA00010171"/>
    </source>
</evidence>
<feature type="coiled-coil region" evidence="4">
    <location>
        <begin position="720"/>
        <end position="792"/>
    </location>
</feature>
<gene>
    <name evidence="7" type="ORF">ACA1_201620</name>
</gene>
<keyword evidence="3 4" id="KW-0175">Coiled coil</keyword>